<sequence length="129" mass="15186">MDERRTQRARERIQEKVGEGRTQRDVGGEDREKIHENMDERRTQRARERIQEKVGEGRTQRDVGGEDREKIHEKIGRTENTERQREDSGESWGREDAERSGIELSSSVLHDQDVFVTVYKTYHCAPGNY</sequence>
<accession>A0AAE1DBR2</accession>
<organism evidence="2 3">
    <name type="scientific">Elysia crispata</name>
    <name type="common">lettuce slug</name>
    <dbReference type="NCBI Taxonomy" id="231223"/>
    <lineage>
        <taxon>Eukaryota</taxon>
        <taxon>Metazoa</taxon>
        <taxon>Spiralia</taxon>
        <taxon>Lophotrochozoa</taxon>
        <taxon>Mollusca</taxon>
        <taxon>Gastropoda</taxon>
        <taxon>Heterobranchia</taxon>
        <taxon>Euthyneura</taxon>
        <taxon>Panpulmonata</taxon>
        <taxon>Sacoglossa</taxon>
        <taxon>Placobranchoidea</taxon>
        <taxon>Plakobranchidae</taxon>
        <taxon>Elysia</taxon>
    </lineage>
</organism>
<name>A0AAE1DBR2_9GAST</name>
<dbReference type="AlphaFoldDB" id="A0AAE1DBR2"/>
<evidence type="ECO:0000256" key="1">
    <source>
        <dbReference type="SAM" id="MobiDB-lite"/>
    </source>
</evidence>
<dbReference type="Proteomes" id="UP001283361">
    <property type="component" value="Unassembled WGS sequence"/>
</dbReference>
<comment type="caution">
    <text evidence="2">The sequence shown here is derived from an EMBL/GenBank/DDBJ whole genome shotgun (WGS) entry which is preliminary data.</text>
</comment>
<reference evidence="2" key="1">
    <citation type="journal article" date="2023" name="G3 (Bethesda)">
        <title>A reference genome for the long-term kleptoplast-retaining sea slug Elysia crispata morphotype clarki.</title>
        <authorList>
            <person name="Eastman K.E."/>
            <person name="Pendleton A.L."/>
            <person name="Shaikh M.A."/>
            <person name="Suttiyut T."/>
            <person name="Ogas R."/>
            <person name="Tomko P."/>
            <person name="Gavelis G."/>
            <person name="Widhalm J.R."/>
            <person name="Wisecaver J.H."/>
        </authorList>
    </citation>
    <scope>NUCLEOTIDE SEQUENCE</scope>
    <source>
        <strain evidence="2">ECLA1</strain>
    </source>
</reference>
<proteinExistence type="predicted"/>
<evidence type="ECO:0000313" key="3">
    <source>
        <dbReference type="Proteomes" id="UP001283361"/>
    </source>
</evidence>
<keyword evidence="3" id="KW-1185">Reference proteome</keyword>
<evidence type="ECO:0000313" key="2">
    <source>
        <dbReference type="EMBL" id="KAK3763603.1"/>
    </source>
</evidence>
<feature type="region of interest" description="Disordered" evidence="1">
    <location>
        <begin position="1"/>
        <end position="108"/>
    </location>
</feature>
<feature type="compositionally biased region" description="Basic and acidic residues" evidence="1">
    <location>
        <begin position="1"/>
        <end position="101"/>
    </location>
</feature>
<gene>
    <name evidence="2" type="ORF">RRG08_057026</name>
</gene>
<protein>
    <submittedName>
        <fullName evidence="2">Uncharacterized protein</fullName>
    </submittedName>
</protein>
<dbReference type="EMBL" id="JAWDGP010004530">
    <property type="protein sequence ID" value="KAK3763603.1"/>
    <property type="molecule type" value="Genomic_DNA"/>
</dbReference>